<evidence type="ECO:0000256" key="1">
    <source>
        <dbReference type="SAM" id="MobiDB-lite"/>
    </source>
</evidence>
<feature type="compositionally biased region" description="Low complexity" evidence="1">
    <location>
        <begin position="103"/>
        <end position="112"/>
    </location>
</feature>
<evidence type="ECO:0000313" key="2">
    <source>
        <dbReference type="EMBL" id="TMW99282.1"/>
    </source>
</evidence>
<accession>A0A6N2BV49</accession>
<proteinExistence type="predicted"/>
<feature type="region of interest" description="Disordered" evidence="1">
    <location>
        <begin position="79"/>
        <end position="112"/>
    </location>
</feature>
<dbReference type="AlphaFoldDB" id="A0A6N2BV49"/>
<dbReference type="EMBL" id="RXGB01001357">
    <property type="protein sequence ID" value="TMW99282.1"/>
    <property type="molecule type" value="Genomic_DNA"/>
</dbReference>
<evidence type="ECO:0008006" key="3">
    <source>
        <dbReference type="Google" id="ProtNLM"/>
    </source>
</evidence>
<reference evidence="2" key="1">
    <citation type="submission" date="2019-05" db="EMBL/GenBank/DDBJ databases">
        <title>The de novo reference genome and transcriptome assemblies of the wild tomato species Solanum chilense.</title>
        <authorList>
            <person name="Stam R."/>
            <person name="Nosenko T."/>
            <person name="Hoerger A.C."/>
            <person name="Stephan W."/>
            <person name="Seidel M.A."/>
            <person name="Kuhn J.M.M."/>
            <person name="Haberer G."/>
            <person name="Tellier A."/>
        </authorList>
    </citation>
    <scope>NUCLEOTIDE SEQUENCE</scope>
    <source>
        <tissue evidence="2">Mature leaves</tissue>
    </source>
</reference>
<name>A0A6N2BV49_SOLCI</name>
<gene>
    <name evidence="2" type="ORF">EJD97_002812</name>
</gene>
<protein>
    <recommendedName>
        <fullName evidence="3">Mediator of RNA polymerase II transcription subunit 31</fullName>
    </recommendedName>
</protein>
<sequence>MDSISNPDTHESCMQYLVFPQMNLQKSGYKDPDDGRQRFLLELEIHSMPRYPNLYSLYPHCLFFLELLQNPSYLNAMAHPANKPPASLPSGIDPAAPPPPAPTHVSAAALSR</sequence>
<comment type="caution">
    <text evidence="2">The sequence shown here is derived from an EMBL/GenBank/DDBJ whole genome shotgun (WGS) entry which is preliminary data.</text>
</comment>
<organism evidence="2">
    <name type="scientific">Solanum chilense</name>
    <name type="common">Tomato</name>
    <name type="synonym">Lycopersicon chilense</name>
    <dbReference type="NCBI Taxonomy" id="4083"/>
    <lineage>
        <taxon>Eukaryota</taxon>
        <taxon>Viridiplantae</taxon>
        <taxon>Streptophyta</taxon>
        <taxon>Embryophyta</taxon>
        <taxon>Tracheophyta</taxon>
        <taxon>Spermatophyta</taxon>
        <taxon>Magnoliopsida</taxon>
        <taxon>eudicotyledons</taxon>
        <taxon>Gunneridae</taxon>
        <taxon>Pentapetalae</taxon>
        <taxon>asterids</taxon>
        <taxon>lamiids</taxon>
        <taxon>Solanales</taxon>
        <taxon>Solanaceae</taxon>
        <taxon>Solanoideae</taxon>
        <taxon>Solaneae</taxon>
        <taxon>Solanum</taxon>
        <taxon>Solanum subgen. Lycopersicon</taxon>
    </lineage>
</organism>